<evidence type="ECO:0000313" key="4">
    <source>
        <dbReference type="Proteomes" id="UP000611723"/>
    </source>
</evidence>
<feature type="transmembrane region" description="Helical" evidence="2">
    <location>
        <begin position="9"/>
        <end position="30"/>
    </location>
</feature>
<keyword evidence="1" id="KW-0175">Coiled coil</keyword>
<protein>
    <submittedName>
        <fullName evidence="3">Uncharacterized protein</fullName>
    </submittedName>
</protein>
<keyword evidence="2" id="KW-0472">Membrane</keyword>
<reference evidence="3" key="1">
    <citation type="submission" date="2021-01" db="EMBL/GenBank/DDBJ databases">
        <title>Marivirga aurantiaca sp. nov., isolated from intertidal surface sediments.</title>
        <authorList>
            <person name="Zhang M."/>
        </authorList>
    </citation>
    <scope>NUCLEOTIDE SEQUENCE</scope>
    <source>
        <strain evidence="3">S37H4</strain>
    </source>
</reference>
<accession>A0A935C5H8</accession>
<comment type="caution">
    <text evidence="3">The sequence shown here is derived from an EMBL/GenBank/DDBJ whole genome shotgun (WGS) entry which is preliminary data.</text>
</comment>
<feature type="coiled-coil region" evidence="1">
    <location>
        <begin position="37"/>
        <end position="64"/>
    </location>
</feature>
<evidence type="ECO:0000256" key="1">
    <source>
        <dbReference type="SAM" id="Coils"/>
    </source>
</evidence>
<evidence type="ECO:0000256" key="2">
    <source>
        <dbReference type="SAM" id="Phobius"/>
    </source>
</evidence>
<gene>
    <name evidence="3" type="ORF">JKA74_02335</name>
</gene>
<organism evidence="3 4">
    <name type="scientific">Marivirga aurantiaca</name>
    <dbReference type="NCBI Taxonomy" id="2802615"/>
    <lineage>
        <taxon>Bacteria</taxon>
        <taxon>Pseudomonadati</taxon>
        <taxon>Bacteroidota</taxon>
        <taxon>Cytophagia</taxon>
        <taxon>Cytophagales</taxon>
        <taxon>Marivirgaceae</taxon>
        <taxon>Marivirga</taxon>
    </lineage>
</organism>
<name>A0A935C5H8_9BACT</name>
<evidence type="ECO:0000313" key="3">
    <source>
        <dbReference type="EMBL" id="MBK6263861.1"/>
    </source>
</evidence>
<dbReference type="AlphaFoldDB" id="A0A935C5H8"/>
<keyword evidence="2" id="KW-0812">Transmembrane</keyword>
<dbReference type="Proteomes" id="UP000611723">
    <property type="component" value="Unassembled WGS sequence"/>
</dbReference>
<keyword evidence="4" id="KW-1185">Reference proteome</keyword>
<proteinExistence type="predicted"/>
<dbReference type="RefSeq" id="WP_201429547.1">
    <property type="nucleotide sequence ID" value="NZ_JAEQBW010000001.1"/>
</dbReference>
<keyword evidence="2" id="KW-1133">Transmembrane helix</keyword>
<sequence>MKKLKISDVILNNFIQFIFIFSSVYFAVWLTNYREAKEIEKIEKKAVESLYKELQENLIQLDKAEKFHKEIRDRLFSYTDSIEKKLIVANSLKPKDHLSKIFTRRSNSLGMPHLNRDSWEMLQRSEAYITLDYELASNLGKLYRLQKSGVELTIQKIGSELFNTQSQFKKEESEALIFLTAWSFREIAGQEQYLIRATKESLNKLEEHYPFLKIKN</sequence>
<dbReference type="EMBL" id="JAEQBW010000001">
    <property type="protein sequence ID" value="MBK6263861.1"/>
    <property type="molecule type" value="Genomic_DNA"/>
</dbReference>